<dbReference type="EMBL" id="CP060635">
    <property type="protein sequence ID" value="QNM07389.1"/>
    <property type="molecule type" value="Genomic_DNA"/>
</dbReference>
<evidence type="ECO:0000313" key="2">
    <source>
        <dbReference type="Proteomes" id="UP000515860"/>
    </source>
</evidence>
<dbReference type="AlphaFoldDB" id="A0A7G9G9A7"/>
<evidence type="ECO:0000313" key="1">
    <source>
        <dbReference type="EMBL" id="QNM07389.1"/>
    </source>
</evidence>
<sequence>MNIEKKVMANLTKCYSIAPLTYRGREHILVAAEKKDPCYLFDTDGNLEDTVWEGPGGVMSMVQVPGSDGLFLATHKFYSPNDSKEAKIVVAVPVSGGNWQVRTLAELPHVHRFDIVSRNGFKYLIACTLKSGHEYKNDWSKPGKVYAAVLPESLDGYDEGHQLKLEVVKDGMLKNHGYYRIGGEEGDTCLIACDSGVYQFIPPEAPGKAWEIRRLTEEAASDAVLVDMDQDGIGELAVISPFHGQHISFYKHREAGYEKIYSYDRADFAHAIYGGMLAGRPSVVIGHREGERSLLLFTYDKEKKSYRAEVLDTGCGPANVCHYMKDGKDVLIAANREIDEVAMYKLSDK</sequence>
<reference evidence="1 2" key="1">
    <citation type="submission" date="2020-08" db="EMBL/GenBank/DDBJ databases">
        <authorList>
            <person name="Liu C."/>
            <person name="Sun Q."/>
        </authorList>
    </citation>
    <scope>NUCLEOTIDE SEQUENCE [LARGE SCALE GENOMIC DNA]</scope>
    <source>
        <strain evidence="1 2">NSJ-29</strain>
    </source>
</reference>
<keyword evidence="2" id="KW-1185">Reference proteome</keyword>
<organism evidence="1 2">
    <name type="scientific">Wansuia hejianensis</name>
    <dbReference type="NCBI Taxonomy" id="2763667"/>
    <lineage>
        <taxon>Bacteria</taxon>
        <taxon>Bacillati</taxon>
        <taxon>Bacillota</taxon>
        <taxon>Clostridia</taxon>
        <taxon>Lachnospirales</taxon>
        <taxon>Lachnospiraceae</taxon>
        <taxon>Wansuia</taxon>
    </lineage>
</organism>
<dbReference type="KEGG" id="whj:H9Q79_10610"/>
<dbReference type="Proteomes" id="UP000515860">
    <property type="component" value="Chromosome"/>
</dbReference>
<proteinExistence type="predicted"/>
<protein>
    <submittedName>
        <fullName evidence="1">Uncharacterized protein</fullName>
    </submittedName>
</protein>
<dbReference type="RefSeq" id="WP_249328252.1">
    <property type="nucleotide sequence ID" value="NZ_CP060635.1"/>
</dbReference>
<accession>A0A7G9G9A7</accession>
<name>A0A7G9G9A7_9FIRM</name>
<gene>
    <name evidence="1" type="ORF">H9Q79_10610</name>
</gene>